<dbReference type="GO" id="GO:0016705">
    <property type="term" value="F:oxidoreductase activity, acting on paired donors, with incorporation or reduction of molecular oxygen"/>
    <property type="evidence" value="ECO:0007669"/>
    <property type="project" value="InterPro"/>
</dbReference>
<dbReference type="SUPFAM" id="SSF48264">
    <property type="entry name" value="Cytochrome P450"/>
    <property type="match status" value="1"/>
</dbReference>
<evidence type="ECO:0000256" key="3">
    <source>
        <dbReference type="ARBA" id="ARBA00023004"/>
    </source>
</evidence>
<keyword evidence="2" id="KW-0479">Metal-binding</keyword>
<evidence type="ECO:0000256" key="1">
    <source>
        <dbReference type="ARBA" id="ARBA00010617"/>
    </source>
</evidence>
<dbReference type="Pfam" id="PF00067">
    <property type="entry name" value="p450"/>
    <property type="match status" value="1"/>
</dbReference>
<protein>
    <recommendedName>
        <fullName evidence="6">Cytochrome P450 71A1-like</fullName>
    </recommendedName>
</protein>
<dbReference type="Proteomes" id="UP000607653">
    <property type="component" value="Unassembled WGS sequence"/>
</dbReference>
<dbReference type="PANTHER" id="PTHR47955">
    <property type="entry name" value="CYTOCHROME P450 FAMILY 71 PROTEIN"/>
    <property type="match status" value="1"/>
</dbReference>
<dbReference type="GO" id="GO:0020037">
    <property type="term" value="F:heme binding"/>
    <property type="evidence" value="ECO:0007669"/>
    <property type="project" value="InterPro"/>
</dbReference>
<dbReference type="AlphaFoldDB" id="A0A822ZRC3"/>
<proteinExistence type="inferred from homology"/>
<dbReference type="PANTHER" id="PTHR47955:SF15">
    <property type="entry name" value="CYTOCHROME P450 71A2-LIKE"/>
    <property type="match status" value="1"/>
</dbReference>
<keyword evidence="5" id="KW-1185">Reference proteome</keyword>
<dbReference type="InterPro" id="IPR001128">
    <property type="entry name" value="Cyt_P450"/>
</dbReference>
<name>A0A822ZRC3_NELNU</name>
<dbReference type="InterPro" id="IPR036396">
    <property type="entry name" value="Cyt_P450_sf"/>
</dbReference>
<comment type="caution">
    <text evidence="4">The sequence shown here is derived from an EMBL/GenBank/DDBJ whole genome shotgun (WGS) entry which is preliminary data.</text>
</comment>
<dbReference type="GO" id="GO:0005506">
    <property type="term" value="F:iron ion binding"/>
    <property type="evidence" value="ECO:0007669"/>
    <property type="project" value="InterPro"/>
</dbReference>
<keyword evidence="3" id="KW-0408">Iron</keyword>
<sequence length="80" mass="9369">MLLHLGNSPALVVSSVDRAQEIMQTHDLIFSSRPQTSNARHLLYNYKDVVTAPYGEFWRQVRRICVLQLLSVRRCNHFDR</sequence>
<comment type="similarity">
    <text evidence="1">Belongs to the cytochrome P450 family.</text>
</comment>
<evidence type="ECO:0008006" key="6">
    <source>
        <dbReference type="Google" id="ProtNLM"/>
    </source>
</evidence>
<evidence type="ECO:0000313" key="5">
    <source>
        <dbReference type="Proteomes" id="UP000607653"/>
    </source>
</evidence>
<evidence type="ECO:0000256" key="2">
    <source>
        <dbReference type="ARBA" id="ARBA00022723"/>
    </source>
</evidence>
<dbReference type="GO" id="GO:0004497">
    <property type="term" value="F:monooxygenase activity"/>
    <property type="evidence" value="ECO:0007669"/>
    <property type="project" value="InterPro"/>
</dbReference>
<reference evidence="4 5" key="1">
    <citation type="journal article" date="2020" name="Mol. Biol. Evol.">
        <title>Distinct Expression and Methylation Patterns for Genes with Different Fates following a Single Whole-Genome Duplication in Flowering Plants.</title>
        <authorList>
            <person name="Shi T."/>
            <person name="Rahmani R.S."/>
            <person name="Gugger P.F."/>
            <person name="Wang M."/>
            <person name="Li H."/>
            <person name="Zhang Y."/>
            <person name="Li Z."/>
            <person name="Wang Q."/>
            <person name="Van de Peer Y."/>
            <person name="Marchal K."/>
            <person name="Chen J."/>
        </authorList>
    </citation>
    <scope>NUCLEOTIDE SEQUENCE [LARGE SCALE GENOMIC DNA]</scope>
    <source>
        <tissue evidence="4">Leaf</tissue>
    </source>
</reference>
<evidence type="ECO:0000313" key="4">
    <source>
        <dbReference type="EMBL" id="DAD45496.1"/>
    </source>
</evidence>
<dbReference type="Gene3D" id="1.10.630.10">
    <property type="entry name" value="Cytochrome P450"/>
    <property type="match status" value="1"/>
</dbReference>
<accession>A0A822ZRC3</accession>
<dbReference type="EMBL" id="DUZY01000007">
    <property type="protein sequence ID" value="DAD45496.1"/>
    <property type="molecule type" value="Genomic_DNA"/>
</dbReference>
<organism evidence="4 5">
    <name type="scientific">Nelumbo nucifera</name>
    <name type="common">Sacred lotus</name>
    <dbReference type="NCBI Taxonomy" id="4432"/>
    <lineage>
        <taxon>Eukaryota</taxon>
        <taxon>Viridiplantae</taxon>
        <taxon>Streptophyta</taxon>
        <taxon>Embryophyta</taxon>
        <taxon>Tracheophyta</taxon>
        <taxon>Spermatophyta</taxon>
        <taxon>Magnoliopsida</taxon>
        <taxon>Proteales</taxon>
        <taxon>Nelumbonaceae</taxon>
        <taxon>Nelumbo</taxon>
    </lineage>
</organism>
<gene>
    <name evidence="4" type="ORF">HUJ06_003726</name>
</gene>